<feature type="domain" description="Flagellar motor switch protein FliG N-terminal" evidence="12">
    <location>
        <begin position="8"/>
        <end position="105"/>
    </location>
</feature>
<evidence type="ECO:0000256" key="3">
    <source>
        <dbReference type="ARBA" id="ARBA00010299"/>
    </source>
</evidence>
<dbReference type="GO" id="GO:0005886">
    <property type="term" value="C:plasma membrane"/>
    <property type="evidence" value="ECO:0007669"/>
    <property type="project" value="UniProtKB-SubCell"/>
</dbReference>
<protein>
    <recommendedName>
        <fullName evidence="4">Flagellar motor switch protein FliG</fullName>
    </recommendedName>
</protein>
<evidence type="ECO:0000256" key="7">
    <source>
        <dbReference type="ARBA" id="ARBA00022779"/>
    </source>
</evidence>
<dbReference type="GO" id="GO:0003774">
    <property type="term" value="F:cytoskeletal motor activity"/>
    <property type="evidence" value="ECO:0007669"/>
    <property type="project" value="InterPro"/>
</dbReference>
<evidence type="ECO:0000256" key="1">
    <source>
        <dbReference type="ARBA" id="ARBA00004117"/>
    </source>
</evidence>
<dbReference type="Gene3D" id="1.10.220.30">
    <property type="match status" value="3"/>
</dbReference>
<dbReference type="InterPro" id="IPR023087">
    <property type="entry name" value="Flg_Motor_Flig_C"/>
</dbReference>
<dbReference type="PRINTS" id="PR00954">
    <property type="entry name" value="FLGMOTORFLIG"/>
</dbReference>
<dbReference type="Pfam" id="PF01706">
    <property type="entry name" value="FliG_C"/>
    <property type="match status" value="1"/>
</dbReference>
<accession>A0A382MVQ6</accession>
<dbReference type="InterPro" id="IPR011002">
    <property type="entry name" value="FliG_a-hlx"/>
</dbReference>
<organism evidence="13">
    <name type="scientific">marine metagenome</name>
    <dbReference type="NCBI Taxonomy" id="408172"/>
    <lineage>
        <taxon>unclassified sequences</taxon>
        <taxon>metagenomes</taxon>
        <taxon>ecological metagenomes</taxon>
    </lineage>
</organism>
<keyword evidence="5" id="KW-1003">Cell membrane</keyword>
<evidence type="ECO:0000313" key="13">
    <source>
        <dbReference type="EMBL" id="SVC52428.1"/>
    </source>
</evidence>
<dbReference type="AlphaFoldDB" id="A0A382MVQ6"/>
<comment type="subcellular location">
    <subcellularLocation>
        <location evidence="1">Bacterial flagellum basal body</location>
    </subcellularLocation>
    <subcellularLocation>
        <location evidence="2">Cell membrane</location>
        <topology evidence="2">Peripheral membrane protein</topology>
        <orientation evidence="2">Cytoplasmic side</orientation>
    </subcellularLocation>
</comment>
<dbReference type="GO" id="GO:0071973">
    <property type="term" value="P:bacterial-type flagellum-dependent cell motility"/>
    <property type="evidence" value="ECO:0007669"/>
    <property type="project" value="InterPro"/>
</dbReference>
<evidence type="ECO:0000256" key="8">
    <source>
        <dbReference type="ARBA" id="ARBA00023136"/>
    </source>
</evidence>
<dbReference type="PIRSF" id="PIRSF003161">
    <property type="entry name" value="FliG"/>
    <property type="match status" value="1"/>
</dbReference>
<evidence type="ECO:0000256" key="6">
    <source>
        <dbReference type="ARBA" id="ARBA00022500"/>
    </source>
</evidence>
<keyword evidence="7" id="KW-0283">Flagellar rotation</keyword>
<reference evidence="13" key="1">
    <citation type="submission" date="2018-05" db="EMBL/GenBank/DDBJ databases">
        <authorList>
            <person name="Lanie J.A."/>
            <person name="Ng W.-L."/>
            <person name="Kazmierczak K.M."/>
            <person name="Andrzejewski T.M."/>
            <person name="Davidsen T.M."/>
            <person name="Wayne K.J."/>
            <person name="Tettelin H."/>
            <person name="Glass J.I."/>
            <person name="Rusch D."/>
            <person name="Podicherti R."/>
            <person name="Tsui H.-C.T."/>
            <person name="Winkler M.E."/>
        </authorList>
    </citation>
    <scope>NUCLEOTIDE SEQUENCE</scope>
</reference>
<comment type="similarity">
    <text evidence="3">Belongs to the FliG family.</text>
</comment>
<dbReference type="InterPro" id="IPR000090">
    <property type="entry name" value="Flg_Motor_Flig"/>
</dbReference>
<dbReference type="GO" id="GO:0006935">
    <property type="term" value="P:chemotaxis"/>
    <property type="evidence" value="ECO:0007669"/>
    <property type="project" value="UniProtKB-KW"/>
</dbReference>
<feature type="domain" description="Flagellar motor switch protein FliG middle" evidence="11">
    <location>
        <begin position="121"/>
        <end position="193"/>
    </location>
</feature>
<keyword evidence="6" id="KW-0145">Chemotaxis</keyword>
<dbReference type="EMBL" id="UINC01095948">
    <property type="protein sequence ID" value="SVC52428.1"/>
    <property type="molecule type" value="Genomic_DNA"/>
</dbReference>
<evidence type="ECO:0000256" key="2">
    <source>
        <dbReference type="ARBA" id="ARBA00004413"/>
    </source>
</evidence>
<evidence type="ECO:0000256" key="9">
    <source>
        <dbReference type="ARBA" id="ARBA00023143"/>
    </source>
</evidence>
<name>A0A382MVQ6_9ZZZZ</name>
<keyword evidence="8" id="KW-0472">Membrane</keyword>
<evidence type="ECO:0000259" key="12">
    <source>
        <dbReference type="Pfam" id="PF14842"/>
    </source>
</evidence>
<dbReference type="Pfam" id="PF14841">
    <property type="entry name" value="FliG_M"/>
    <property type="match status" value="1"/>
</dbReference>
<dbReference type="NCBIfam" id="TIGR00207">
    <property type="entry name" value="fliG"/>
    <property type="match status" value="1"/>
</dbReference>
<dbReference type="SUPFAM" id="SSF48029">
    <property type="entry name" value="FliG"/>
    <property type="match status" value="2"/>
</dbReference>
<gene>
    <name evidence="13" type="ORF">METZ01_LOCUS305282</name>
</gene>
<evidence type="ECO:0000259" key="10">
    <source>
        <dbReference type="Pfam" id="PF01706"/>
    </source>
</evidence>
<dbReference type="InterPro" id="IPR028263">
    <property type="entry name" value="FliG_N"/>
</dbReference>
<dbReference type="GO" id="GO:0009425">
    <property type="term" value="C:bacterial-type flagellum basal body"/>
    <property type="evidence" value="ECO:0007669"/>
    <property type="project" value="UniProtKB-SubCell"/>
</dbReference>
<evidence type="ECO:0000256" key="5">
    <source>
        <dbReference type="ARBA" id="ARBA00022475"/>
    </source>
</evidence>
<evidence type="ECO:0000256" key="4">
    <source>
        <dbReference type="ARBA" id="ARBA00021870"/>
    </source>
</evidence>
<feature type="domain" description="Flagellar motor switch protein FliG C-terminal" evidence="10">
    <location>
        <begin position="224"/>
        <end position="329"/>
    </location>
</feature>
<keyword evidence="9" id="KW-0975">Bacterial flagellum</keyword>
<dbReference type="InterPro" id="IPR032779">
    <property type="entry name" value="FliG_M"/>
</dbReference>
<dbReference type="Pfam" id="PF14842">
    <property type="entry name" value="FliG_N"/>
    <property type="match status" value="1"/>
</dbReference>
<sequence>MAAKELNITGPEKAAILLMSIGEDNAGNVMANMEEREIQAIGNYMSALGDVDQETMDQVTKEFYMATRTGIGGIGIAGADFLKAALMKAMDPAKATEILNNISTPGEDLSGGLETLRMLEPKTISAFLLNEHPQTAAIILAHLDDKVVSGVFQELPEEKRTEIMLRLATLERVSPNVLRELDVALQVELRQQGAVSGNRLGGVELAAQIIGAMEKDIEAGIMSEIEETNPELAQQISDLRFVFEDINKIDDPGIQLIMKEIDQADLPLALKTASDELKEKLFFNMSERASDMLKDDLENLPPTKLADVEKAQKKIIEVCKKLEGEGKITVGGAGEELV</sequence>
<evidence type="ECO:0000259" key="11">
    <source>
        <dbReference type="Pfam" id="PF14841"/>
    </source>
</evidence>
<proteinExistence type="inferred from homology"/>
<dbReference type="PANTHER" id="PTHR30534">
    <property type="entry name" value="FLAGELLAR MOTOR SWITCH PROTEIN FLIG"/>
    <property type="match status" value="1"/>
</dbReference>
<dbReference type="PANTHER" id="PTHR30534:SF0">
    <property type="entry name" value="FLAGELLAR MOTOR SWITCH PROTEIN FLIG"/>
    <property type="match status" value="1"/>
</dbReference>